<organism evidence="2 3">
    <name type="scientific">Subdoligranulum variabile</name>
    <dbReference type="NCBI Taxonomy" id="214851"/>
    <lineage>
        <taxon>Bacteria</taxon>
        <taxon>Bacillati</taxon>
        <taxon>Bacillota</taxon>
        <taxon>Clostridia</taxon>
        <taxon>Eubacteriales</taxon>
        <taxon>Oscillospiraceae</taxon>
        <taxon>Subdoligranulum</taxon>
    </lineage>
</organism>
<protein>
    <submittedName>
        <fullName evidence="2">Uncharacterized protein</fullName>
    </submittedName>
</protein>
<dbReference type="EMBL" id="DYVE01000201">
    <property type="protein sequence ID" value="HJG28518.1"/>
    <property type="molecule type" value="Genomic_DNA"/>
</dbReference>
<accession>A0A921IKQ9</accession>
<evidence type="ECO:0000313" key="3">
    <source>
        <dbReference type="Proteomes" id="UP000782880"/>
    </source>
</evidence>
<reference evidence="2" key="2">
    <citation type="submission" date="2021-09" db="EMBL/GenBank/DDBJ databases">
        <authorList>
            <person name="Gilroy R."/>
        </authorList>
    </citation>
    <scope>NUCLEOTIDE SEQUENCE</scope>
    <source>
        <strain evidence="2">ChiBcec21-2208</strain>
    </source>
</reference>
<reference evidence="2" key="1">
    <citation type="journal article" date="2021" name="PeerJ">
        <title>Extensive microbial diversity within the chicken gut microbiome revealed by metagenomics and culture.</title>
        <authorList>
            <person name="Gilroy R."/>
            <person name="Ravi A."/>
            <person name="Getino M."/>
            <person name="Pursley I."/>
            <person name="Horton D.L."/>
            <person name="Alikhan N.F."/>
            <person name="Baker D."/>
            <person name="Gharbi K."/>
            <person name="Hall N."/>
            <person name="Watson M."/>
            <person name="Adriaenssens E.M."/>
            <person name="Foster-Nyarko E."/>
            <person name="Jarju S."/>
            <person name="Secka A."/>
            <person name="Antonio M."/>
            <person name="Oren A."/>
            <person name="Chaudhuri R.R."/>
            <person name="La Ragione R."/>
            <person name="Hildebrand F."/>
            <person name="Pallen M.J."/>
        </authorList>
    </citation>
    <scope>NUCLEOTIDE SEQUENCE</scope>
    <source>
        <strain evidence="2">ChiBcec21-2208</strain>
    </source>
</reference>
<dbReference type="Proteomes" id="UP000782880">
    <property type="component" value="Unassembled WGS sequence"/>
</dbReference>
<feature type="region of interest" description="Disordered" evidence="1">
    <location>
        <begin position="1"/>
        <end position="57"/>
    </location>
</feature>
<comment type="caution">
    <text evidence="2">The sequence shown here is derived from an EMBL/GenBank/DDBJ whole genome shotgun (WGS) entry which is preliminary data.</text>
</comment>
<proteinExistence type="predicted"/>
<sequence length="73" mass="8383">MTISSTKKGNWKKIPAIPGTPRAKKRERNRAARKKAHKNKEKQKNGRTKLALKSKKIGKAPCDRWKNMVKFPS</sequence>
<feature type="compositionally biased region" description="Basic residues" evidence="1">
    <location>
        <begin position="22"/>
        <end position="57"/>
    </location>
</feature>
<dbReference type="AlphaFoldDB" id="A0A921IKQ9"/>
<evidence type="ECO:0000256" key="1">
    <source>
        <dbReference type="SAM" id="MobiDB-lite"/>
    </source>
</evidence>
<evidence type="ECO:0000313" key="2">
    <source>
        <dbReference type="EMBL" id="HJG28518.1"/>
    </source>
</evidence>
<gene>
    <name evidence="2" type="ORF">K8V20_07730</name>
</gene>
<name>A0A921IKQ9_9FIRM</name>